<gene>
    <name evidence="2" type="ORF">PCOR1329_LOCUS28922</name>
</gene>
<evidence type="ECO:0000313" key="3">
    <source>
        <dbReference type="Proteomes" id="UP001189429"/>
    </source>
</evidence>
<keyword evidence="3" id="KW-1185">Reference proteome</keyword>
<accession>A0ABN9SG20</accession>
<name>A0ABN9SG20_9DINO</name>
<comment type="caution">
    <text evidence="2">The sequence shown here is derived from an EMBL/GenBank/DDBJ whole genome shotgun (WGS) entry which is preliminary data.</text>
</comment>
<dbReference type="EMBL" id="CAUYUJ010010779">
    <property type="protein sequence ID" value="CAK0830214.1"/>
    <property type="molecule type" value="Genomic_DNA"/>
</dbReference>
<organism evidence="2 3">
    <name type="scientific">Prorocentrum cordatum</name>
    <dbReference type="NCBI Taxonomy" id="2364126"/>
    <lineage>
        <taxon>Eukaryota</taxon>
        <taxon>Sar</taxon>
        <taxon>Alveolata</taxon>
        <taxon>Dinophyceae</taxon>
        <taxon>Prorocentrales</taxon>
        <taxon>Prorocentraceae</taxon>
        <taxon>Prorocentrum</taxon>
    </lineage>
</organism>
<evidence type="ECO:0000313" key="2">
    <source>
        <dbReference type="EMBL" id="CAK0830214.1"/>
    </source>
</evidence>
<feature type="compositionally biased region" description="Polar residues" evidence="1">
    <location>
        <begin position="102"/>
        <end position="119"/>
    </location>
</feature>
<protein>
    <submittedName>
        <fullName evidence="2">Uncharacterized protein</fullName>
    </submittedName>
</protein>
<proteinExistence type="predicted"/>
<feature type="region of interest" description="Disordered" evidence="1">
    <location>
        <begin position="89"/>
        <end position="119"/>
    </location>
</feature>
<evidence type="ECO:0000256" key="1">
    <source>
        <dbReference type="SAM" id="MobiDB-lite"/>
    </source>
</evidence>
<dbReference type="Proteomes" id="UP001189429">
    <property type="component" value="Unassembled WGS sequence"/>
</dbReference>
<sequence>MRIAGAMKDRRGDASLFLPSFYQGHFKDLPKEAAREVRDPVSVHSPAADETCRDCRGEPCTSGVAPGRPTCPRVGGRLADRLWPDIKIDGPRGISGIPNPSIRGQTGSTCGPCSQSSCC</sequence>
<reference evidence="2" key="1">
    <citation type="submission" date="2023-10" db="EMBL/GenBank/DDBJ databases">
        <authorList>
            <person name="Chen Y."/>
            <person name="Shah S."/>
            <person name="Dougan E. K."/>
            <person name="Thang M."/>
            <person name="Chan C."/>
        </authorList>
    </citation>
    <scope>NUCLEOTIDE SEQUENCE [LARGE SCALE GENOMIC DNA]</scope>
</reference>